<accession>A0A916RKN4</accession>
<evidence type="ECO:0000313" key="1">
    <source>
        <dbReference type="EMBL" id="GGA60240.1"/>
    </source>
</evidence>
<reference evidence="1 2" key="1">
    <citation type="journal article" date="2014" name="Int. J. Syst. Evol. Microbiol.">
        <title>Complete genome sequence of Corynebacterium casei LMG S-19264T (=DSM 44701T), isolated from a smear-ripened cheese.</title>
        <authorList>
            <consortium name="US DOE Joint Genome Institute (JGI-PGF)"/>
            <person name="Walter F."/>
            <person name="Albersmeier A."/>
            <person name="Kalinowski J."/>
            <person name="Ruckert C."/>
        </authorList>
    </citation>
    <scope>NUCLEOTIDE SEQUENCE [LARGE SCALE GENOMIC DNA]</scope>
    <source>
        <strain evidence="1 2">CGMCC 1.15896</strain>
    </source>
</reference>
<dbReference type="AlphaFoldDB" id="A0A916RKN4"/>
<comment type="caution">
    <text evidence="1">The sequence shown here is derived from an EMBL/GenBank/DDBJ whole genome shotgun (WGS) entry which is preliminary data.</text>
</comment>
<dbReference type="OrthoDB" id="339159at2"/>
<evidence type="ECO:0000313" key="2">
    <source>
        <dbReference type="Proteomes" id="UP000596977"/>
    </source>
</evidence>
<dbReference type="RefSeq" id="WP_127070566.1">
    <property type="nucleotide sequence ID" value="NZ_BMKB01000006.1"/>
</dbReference>
<dbReference type="Proteomes" id="UP000596977">
    <property type="component" value="Unassembled WGS sequence"/>
</dbReference>
<keyword evidence="2" id="KW-1185">Reference proteome</keyword>
<gene>
    <name evidence="1" type="ORF">GCM10011499_33090</name>
</gene>
<organism evidence="1 2">
    <name type="scientific">Pelagibacterium lentulum</name>
    <dbReference type="NCBI Taxonomy" id="2029865"/>
    <lineage>
        <taxon>Bacteria</taxon>
        <taxon>Pseudomonadati</taxon>
        <taxon>Pseudomonadota</taxon>
        <taxon>Alphaproteobacteria</taxon>
        <taxon>Hyphomicrobiales</taxon>
        <taxon>Devosiaceae</taxon>
        <taxon>Pelagibacterium</taxon>
    </lineage>
</organism>
<sequence length="74" mass="7257">MIGDTHPGPEKGSVVVRTEARIKAGGLFAAPVAGNDLADHAGHTFSLLCLISTGGASTFGAPVSAVTSSGPLPD</sequence>
<dbReference type="EMBL" id="BMKB01000006">
    <property type="protein sequence ID" value="GGA60240.1"/>
    <property type="molecule type" value="Genomic_DNA"/>
</dbReference>
<name>A0A916RKN4_9HYPH</name>
<protein>
    <submittedName>
        <fullName evidence="1">Uncharacterized protein</fullName>
    </submittedName>
</protein>
<proteinExistence type="predicted"/>